<keyword evidence="6 8" id="KW-1133">Transmembrane helix</keyword>
<keyword evidence="4 8" id="KW-0812">Transmembrane</keyword>
<dbReference type="STRING" id="1348657.M622_09450"/>
<proteinExistence type="inferred from homology"/>
<dbReference type="InterPro" id="IPR003689">
    <property type="entry name" value="ZIP"/>
</dbReference>
<dbReference type="PANTHER" id="PTHR11040:SF211">
    <property type="entry name" value="ZINC TRANSPORTER ZIP11"/>
    <property type="match status" value="1"/>
</dbReference>
<evidence type="ECO:0000256" key="4">
    <source>
        <dbReference type="ARBA" id="ARBA00022692"/>
    </source>
</evidence>
<feature type="transmembrane region" description="Helical" evidence="8">
    <location>
        <begin position="278"/>
        <end position="297"/>
    </location>
</feature>
<evidence type="ECO:0008006" key="11">
    <source>
        <dbReference type="Google" id="ProtNLM"/>
    </source>
</evidence>
<comment type="subcellular location">
    <subcellularLocation>
        <location evidence="1">Cell membrane</location>
        <topology evidence="1">Multi-pass membrane protein</topology>
    </subcellularLocation>
</comment>
<feature type="transmembrane region" description="Helical" evidence="8">
    <location>
        <begin position="80"/>
        <end position="101"/>
    </location>
</feature>
<dbReference type="PANTHER" id="PTHR11040">
    <property type="entry name" value="ZINC/IRON TRANSPORTER"/>
    <property type="match status" value="1"/>
</dbReference>
<evidence type="ECO:0000256" key="1">
    <source>
        <dbReference type="ARBA" id="ARBA00004651"/>
    </source>
</evidence>
<keyword evidence="7 8" id="KW-0472">Membrane</keyword>
<feature type="transmembrane region" description="Helical" evidence="8">
    <location>
        <begin position="46"/>
        <end position="68"/>
    </location>
</feature>
<dbReference type="GO" id="GO:0005886">
    <property type="term" value="C:plasma membrane"/>
    <property type="evidence" value="ECO:0007669"/>
    <property type="project" value="UniProtKB-SubCell"/>
</dbReference>
<dbReference type="Pfam" id="PF02535">
    <property type="entry name" value="Zip"/>
    <property type="match status" value="1"/>
</dbReference>
<keyword evidence="5" id="KW-0862">Zinc</keyword>
<feature type="transmembrane region" description="Helical" evidence="8">
    <location>
        <begin position="216"/>
        <end position="240"/>
    </location>
</feature>
<evidence type="ECO:0000256" key="3">
    <source>
        <dbReference type="ARBA" id="ARBA00022475"/>
    </source>
</evidence>
<accession>S9ZUG9</accession>
<reference evidence="9 10" key="1">
    <citation type="submission" date="2013-06" db="EMBL/GenBank/DDBJ databases">
        <title>Draft genome sequence of Thauera terpenica.</title>
        <authorList>
            <person name="Liu B."/>
            <person name="Frostegard A.H."/>
            <person name="Shapleigh J.P."/>
        </authorList>
    </citation>
    <scope>NUCLEOTIDE SEQUENCE [LARGE SCALE GENOMIC DNA]</scope>
    <source>
        <strain evidence="9 10">58Eu</strain>
    </source>
</reference>
<feature type="transmembrane region" description="Helical" evidence="8">
    <location>
        <begin position="113"/>
        <end position="136"/>
    </location>
</feature>
<name>S9ZUG9_9RHOO</name>
<evidence type="ECO:0000256" key="7">
    <source>
        <dbReference type="ARBA" id="ARBA00023136"/>
    </source>
</evidence>
<evidence type="ECO:0000313" key="10">
    <source>
        <dbReference type="Proteomes" id="UP000015455"/>
    </source>
</evidence>
<dbReference type="PATRIC" id="fig|1348657.5.peg.417"/>
<sequence length="298" mass="30838">MLKAMDAFPLRLRSRFAFLASLAGLLVCLGVYRLWAYFDAHAPTLALALAGGLMAAAATAAGTLPILTMRTLSARVQDSMYGFGAGIMLAATAFSLTIPGLDAAAQEGHGPWAAGAIMATAILLGGAALLAVDRVLPHEHFIKGREGVEVQRLRRTWLFVFAIALHNLPEGLAIGVGYAGNDVARGTALAIGIAIQDIPEGLVVAVALLSAGYSRAFSVLLGMASGLIEPIAAVFGAAVVVWSAPLLPWGLGFAAGAMLFVVSHEIIPESHRQGHEAYATAGLLVGFVLMMVLDTALA</sequence>
<dbReference type="EMBL" id="ATJV01000002">
    <property type="protein sequence ID" value="EPZ17162.1"/>
    <property type="molecule type" value="Genomic_DNA"/>
</dbReference>
<organism evidence="9 10">
    <name type="scientific">Thauera terpenica 58Eu</name>
    <dbReference type="NCBI Taxonomy" id="1348657"/>
    <lineage>
        <taxon>Bacteria</taxon>
        <taxon>Pseudomonadati</taxon>
        <taxon>Pseudomonadota</taxon>
        <taxon>Betaproteobacteria</taxon>
        <taxon>Rhodocyclales</taxon>
        <taxon>Zoogloeaceae</taxon>
        <taxon>Thauera</taxon>
    </lineage>
</organism>
<dbReference type="Proteomes" id="UP000015455">
    <property type="component" value="Unassembled WGS sequence"/>
</dbReference>
<dbReference type="GO" id="GO:0005385">
    <property type="term" value="F:zinc ion transmembrane transporter activity"/>
    <property type="evidence" value="ECO:0007669"/>
    <property type="project" value="TreeGrafter"/>
</dbReference>
<comment type="similarity">
    <text evidence="2">Belongs to the ZIP transporter (TC 2.A.5) family.</text>
</comment>
<dbReference type="eggNOG" id="COG0428">
    <property type="taxonomic scope" value="Bacteria"/>
</dbReference>
<evidence type="ECO:0000313" key="9">
    <source>
        <dbReference type="EMBL" id="EPZ17162.1"/>
    </source>
</evidence>
<dbReference type="AlphaFoldDB" id="S9ZUG9"/>
<feature type="transmembrane region" description="Helical" evidence="8">
    <location>
        <begin position="186"/>
        <end position="209"/>
    </location>
</feature>
<protein>
    <recommendedName>
        <fullName evidence="11">Divalent cation transporter</fullName>
    </recommendedName>
</protein>
<evidence type="ECO:0000256" key="6">
    <source>
        <dbReference type="ARBA" id="ARBA00022989"/>
    </source>
</evidence>
<feature type="transmembrane region" description="Helical" evidence="8">
    <location>
        <begin position="246"/>
        <end position="266"/>
    </location>
</feature>
<evidence type="ECO:0000256" key="8">
    <source>
        <dbReference type="SAM" id="Phobius"/>
    </source>
</evidence>
<evidence type="ECO:0000256" key="2">
    <source>
        <dbReference type="ARBA" id="ARBA00006939"/>
    </source>
</evidence>
<gene>
    <name evidence="9" type="ORF">M622_09450</name>
</gene>
<feature type="transmembrane region" description="Helical" evidence="8">
    <location>
        <begin position="157"/>
        <end position="180"/>
    </location>
</feature>
<keyword evidence="10" id="KW-1185">Reference proteome</keyword>
<keyword evidence="3" id="KW-1003">Cell membrane</keyword>
<comment type="caution">
    <text evidence="9">The sequence shown here is derived from an EMBL/GenBank/DDBJ whole genome shotgun (WGS) entry which is preliminary data.</text>
</comment>
<evidence type="ECO:0000256" key="5">
    <source>
        <dbReference type="ARBA" id="ARBA00022833"/>
    </source>
</evidence>